<proteinExistence type="inferred from homology"/>
<dbReference type="GO" id="GO:0034220">
    <property type="term" value="P:monoatomic ion transmembrane transport"/>
    <property type="evidence" value="ECO:0007669"/>
    <property type="project" value="UniProtKB-KW"/>
</dbReference>
<name>A0AAD9IJZ9_PROWI</name>
<feature type="region of interest" description="Disordered" evidence="9">
    <location>
        <begin position="1009"/>
        <end position="1065"/>
    </location>
</feature>
<accession>A0AAD9IJZ9</accession>
<keyword evidence="7 10" id="KW-0472">Membrane</keyword>
<feature type="transmembrane region" description="Helical" evidence="10">
    <location>
        <begin position="598"/>
        <end position="618"/>
    </location>
</feature>
<dbReference type="InterPro" id="IPR020966">
    <property type="entry name" value="ALMT"/>
</dbReference>
<comment type="caution">
    <text evidence="11">The sequence shown here is derived from an EMBL/GenBank/DDBJ whole genome shotgun (WGS) entry which is preliminary data.</text>
</comment>
<comment type="similarity">
    <text evidence="2">Belongs to the aromatic acid exporter (TC 2.A.85) family.</text>
</comment>
<keyword evidence="4 10" id="KW-0812">Transmembrane</keyword>
<feature type="transmembrane region" description="Helical" evidence="10">
    <location>
        <begin position="12"/>
        <end position="35"/>
    </location>
</feature>
<comment type="subcellular location">
    <subcellularLocation>
        <location evidence="1">Membrane</location>
        <topology evidence="1">Multi-pass membrane protein</topology>
    </subcellularLocation>
</comment>
<dbReference type="PROSITE" id="PS51257">
    <property type="entry name" value="PROKAR_LIPOPROTEIN"/>
    <property type="match status" value="1"/>
</dbReference>
<evidence type="ECO:0000256" key="2">
    <source>
        <dbReference type="ARBA" id="ARBA00007079"/>
    </source>
</evidence>
<feature type="transmembrane region" description="Helical" evidence="10">
    <location>
        <begin position="72"/>
        <end position="91"/>
    </location>
</feature>
<dbReference type="EMBL" id="JASFZW010000002">
    <property type="protein sequence ID" value="KAK2079836.1"/>
    <property type="molecule type" value="Genomic_DNA"/>
</dbReference>
<sequence length="1065" mass="115735">MARKGMFEMGVLMLISACFAIALALACIWLVIGILGTYDHNSAGKAVLLLVFSTPCVFGLALFRVSKPKNKFPGLISLMFYCLTVCGTYHTPQEDVNMVPVHLLFYCSVAVAIIWVVSSLVVPTPSGLMARLALASSLRMTGSILTRIVDLVLQPINAEGRLVAVRGKGAENGAMSIDEGLYAPVMALHSASYEIGKRVTAARVHCSSARLEYDVYRKTHFFPFQPFWKMVLLARSLLSAVTVLLYPVQGGRLNLTLVHAHGDVLREVAASANDALCAAADCLDSRGQVGPGLAALVRVHRSMSELVRALQNLPAELALSPESMAFHVMAVDLVTATSQVRQLYQVLPGVLACDQPDTAPQVAETLRRIPVANLRRPVAVLSSREAPADTRGEVRTRSALTVLKASASKAGARLHEGLRRPSAGGAAPEALEDLAHDAVIAELRSRLEDHPVTKLQPVPAAPPTRVDAAIAQLTKHFGVTEVHLRIGAQTATSFLIIMVLTVIEHAYHGLYTRTIWAMLSTVSVAESSIGAVYHKGTLRLLGTIVGAVLGLGTLYFAVLCNGLNHENNPAKVCWFIVTTLCVTIVTGVVAMLDAWDPANVFGYMALLITYFGAALPGYSTDQIYWNYGLIRTLLTIVGVTVHMIVAQVVFPVSSRQIMRGAIAGRQRQRARVAAGALAARAPSGSVHSAASVTPRAKSQQVTRTRSNNVLSMASSVWVGPGADARPRGLWRRARDRWRWLRRQVSLEEGPGVIKDDHRPIGPVQWELYSIAWPVVIKIAGLAMLLDPLKYEFEVFHKPHRLRTGPAFKVQRLLRHILNTTSTFSCSLDAQRLDHLTLLRTDTERIRRVAAQMEECLKGLQLMLQGRVQVQDALAALEAMAYQTEHLFLHFLMEHLNDVLSTSRAQIIQTLGFISLLFNLSMVMRRLSINLVYTFWGAHSPEGTLAASFFSNTARWTVDEDMLYAAQGADEAPDAGVLQKEGAPTDLTAPGIHGSADFLTLANSFSGPDSVFWEPPEPTLPRSALDPVGEEGDLDSSDPGTHGVEVELAKQQAAEEGRAPPHGKEE</sequence>
<evidence type="ECO:0000256" key="7">
    <source>
        <dbReference type="ARBA" id="ARBA00023136"/>
    </source>
</evidence>
<keyword evidence="8" id="KW-0407">Ion channel</keyword>
<reference evidence="11" key="1">
    <citation type="submission" date="2021-01" db="EMBL/GenBank/DDBJ databases">
        <authorList>
            <person name="Eckstrom K.M.E."/>
        </authorList>
    </citation>
    <scope>NUCLEOTIDE SEQUENCE</scope>
    <source>
        <strain evidence="11">UVCC 0001</strain>
    </source>
</reference>
<dbReference type="AlphaFoldDB" id="A0AAD9IJZ9"/>
<dbReference type="Proteomes" id="UP001255856">
    <property type="component" value="Unassembled WGS sequence"/>
</dbReference>
<protein>
    <submittedName>
        <fullName evidence="11">Uncharacterized protein</fullName>
    </submittedName>
</protein>
<organism evidence="11 12">
    <name type="scientific">Prototheca wickerhamii</name>
    <dbReference type="NCBI Taxonomy" id="3111"/>
    <lineage>
        <taxon>Eukaryota</taxon>
        <taxon>Viridiplantae</taxon>
        <taxon>Chlorophyta</taxon>
        <taxon>core chlorophytes</taxon>
        <taxon>Trebouxiophyceae</taxon>
        <taxon>Chlorellales</taxon>
        <taxon>Chlorellaceae</taxon>
        <taxon>Prototheca</taxon>
    </lineage>
</organism>
<evidence type="ECO:0000256" key="1">
    <source>
        <dbReference type="ARBA" id="ARBA00004141"/>
    </source>
</evidence>
<dbReference type="GO" id="GO:0015743">
    <property type="term" value="P:malate transport"/>
    <property type="evidence" value="ECO:0007669"/>
    <property type="project" value="InterPro"/>
</dbReference>
<feature type="transmembrane region" description="Helical" evidence="10">
    <location>
        <begin position="540"/>
        <end position="560"/>
    </location>
</feature>
<feature type="transmembrane region" description="Helical" evidence="10">
    <location>
        <begin position="630"/>
        <end position="650"/>
    </location>
</feature>
<evidence type="ECO:0000256" key="8">
    <source>
        <dbReference type="ARBA" id="ARBA00023303"/>
    </source>
</evidence>
<feature type="compositionally biased region" description="Basic and acidic residues" evidence="9">
    <location>
        <begin position="1043"/>
        <end position="1065"/>
    </location>
</feature>
<dbReference type="GO" id="GO:0016020">
    <property type="term" value="C:membrane"/>
    <property type="evidence" value="ECO:0007669"/>
    <property type="project" value="UniProtKB-SubCell"/>
</dbReference>
<feature type="transmembrane region" description="Helical" evidence="10">
    <location>
        <begin position="103"/>
        <end position="122"/>
    </location>
</feature>
<evidence type="ECO:0000256" key="6">
    <source>
        <dbReference type="ARBA" id="ARBA00023065"/>
    </source>
</evidence>
<evidence type="ECO:0000256" key="5">
    <source>
        <dbReference type="ARBA" id="ARBA00022989"/>
    </source>
</evidence>
<feature type="transmembrane region" description="Helical" evidence="10">
    <location>
        <begin position="47"/>
        <end position="65"/>
    </location>
</feature>
<evidence type="ECO:0000256" key="3">
    <source>
        <dbReference type="ARBA" id="ARBA00022448"/>
    </source>
</evidence>
<evidence type="ECO:0000256" key="9">
    <source>
        <dbReference type="SAM" id="MobiDB-lite"/>
    </source>
</evidence>
<evidence type="ECO:0000256" key="4">
    <source>
        <dbReference type="ARBA" id="ARBA00022692"/>
    </source>
</evidence>
<keyword evidence="5 10" id="KW-1133">Transmembrane helix</keyword>
<keyword evidence="12" id="KW-1185">Reference proteome</keyword>
<gene>
    <name evidence="11" type="ORF">QBZ16_002231</name>
</gene>
<evidence type="ECO:0000313" key="12">
    <source>
        <dbReference type="Proteomes" id="UP001255856"/>
    </source>
</evidence>
<keyword evidence="6" id="KW-0406">Ion transport</keyword>
<feature type="transmembrane region" description="Helical" evidence="10">
    <location>
        <begin position="572"/>
        <end position="592"/>
    </location>
</feature>
<evidence type="ECO:0000313" key="11">
    <source>
        <dbReference type="EMBL" id="KAK2079836.1"/>
    </source>
</evidence>
<dbReference type="Pfam" id="PF11744">
    <property type="entry name" value="ALMT"/>
    <property type="match status" value="1"/>
</dbReference>
<keyword evidence="3" id="KW-0813">Transport</keyword>
<evidence type="ECO:0000256" key="10">
    <source>
        <dbReference type="SAM" id="Phobius"/>
    </source>
</evidence>
<dbReference type="PANTHER" id="PTHR31086">
    <property type="entry name" value="ALUMINUM-ACTIVATED MALATE TRANSPORTER 10"/>
    <property type="match status" value="1"/>
</dbReference>